<evidence type="ECO:0000256" key="6">
    <source>
        <dbReference type="ARBA" id="ARBA00023160"/>
    </source>
</evidence>
<comment type="pathway">
    <text evidence="7 9">Lipid metabolism; fatty acid biosynthesis.</text>
</comment>
<keyword evidence="3 7" id="KW-0597">Phosphoprotein</keyword>
<feature type="domain" description="Carrier" evidence="10">
    <location>
        <begin position="1"/>
        <end position="76"/>
    </location>
</feature>
<dbReference type="PANTHER" id="PTHR20863:SF76">
    <property type="entry name" value="CARRIER DOMAIN-CONTAINING PROTEIN"/>
    <property type="match status" value="1"/>
</dbReference>
<evidence type="ECO:0000256" key="3">
    <source>
        <dbReference type="ARBA" id="ARBA00022553"/>
    </source>
</evidence>
<comment type="PTM">
    <text evidence="9">4'-phosphopantetheine is transferred from CoA to a specific serine of apo-ACP by acpS.</text>
</comment>
<dbReference type="HAMAP" id="MF_01217">
    <property type="entry name" value="Acyl_carrier"/>
    <property type="match status" value="1"/>
</dbReference>
<dbReference type="AlphaFoldDB" id="A0A3G8YCN6"/>
<evidence type="ECO:0000256" key="1">
    <source>
        <dbReference type="ARBA" id="ARBA00022450"/>
    </source>
</evidence>
<dbReference type="InterPro" id="IPR003231">
    <property type="entry name" value="ACP"/>
</dbReference>
<evidence type="ECO:0000256" key="7">
    <source>
        <dbReference type="HAMAP-Rule" id="MF_01217"/>
    </source>
</evidence>
<sequence>MDTYEQVKNVIIDKLGVEAEKVTPEARFVEDLGADSLETVELIMGLEDQFGVTISDEAAENIRTVQAAVDYISSQQ</sequence>
<dbReference type="GO" id="GO:0000036">
    <property type="term" value="F:acyl carrier activity"/>
    <property type="evidence" value="ECO:0007669"/>
    <property type="project" value="UniProtKB-UniRule"/>
</dbReference>
<dbReference type="InterPro" id="IPR009081">
    <property type="entry name" value="PP-bd_ACP"/>
</dbReference>
<keyword evidence="7" id="KW-0963">Cytoplasm</keyword>
<organism evidence="11 12">
    <name type="scientific">Deinococcus psychrotolerans</name>
    <dbReference type="NCBI Taxonomy" id="2489213"/>
    <lineage>
        <taxon>Bacteria</taxon>
        <taxon>Thermotogati</taxon>
        <taxon>Deinococcota</taxon>
        <taxon>Deinococci</taxon>
        <taxon>Deinococcales</taxon>
        <taxon>Deinococcaceae</taxon>
        <taxon>Deinococcus</taxon>
    </lineage>
</organism>
<evidence type="ECO:0000256" key="8">
    <source>
        <dbReference type="NCBIfam" id="TIGR00517"/>
    </source>
</evidence>
<dbReference type="GO" id="GO:0009245">
    <property type="term" value="P:lipid A biosynthetic process"/>
    <property type="evidence" value="ECO:0007669"/>
    <property type="project" value="TreeGrafter"/>
</dbReference>
<dbReference type="EMBL" id="CP034183">
    <property type="protein sequence ID" value="AZI42683.1"/>
    <property type="molecule type" value="Genomic_DNA"/>
</dbReference>
<dbReference type="NCBIfam" id="NF002148">
    <property type="entry name" value="PRK00982.1-2"/>
    <property type="match status" value="1"/>
</dbReference>
<evidence type="ECO:0000256" key="5">
    <source>
        <dbReference type="ARBA" id="ARBA00023098"/>
    </source>
</evidence>
<dbReference type="OrthoDB" id="9804551at2"/>
<dbReference type="PROSITE" id="PS50075">
    <property type="entry name" value="CARRIER"/>
    <property type="match status" value="1"/>
</dbReference>
<keyword evidence="1 7" id="KW-0596">Phosphopantetheine</keyword>
<keyword evidence="4 7" id="KW-0276">Fatty acid metabolism</keyword>
<dbReference type="NCBIfam" id="NF002151">
    <property type="entry name" value="PRK00982.1-5"/>
    <property type="match status" value="1"/>
</dbReference>
<keyword evidence="6 7" id="KW-0275">Fatty acid biosynthesis</keyword>
<dbReference type="SUPFAM" id="SSF47336">
    <property type="entry name" value="ACP-like"/>
    <property type="match status" value="1"/>
</dbReference>
<name>A0A3G8YCN6_9DEIO</name>
<dbReference type="RefSeq" id="WP_124869754.1">
    <property type="nucleotide sequence ID" value="NZ_CP034183.1"/>
</dbReference>
<gene>
    <name evidence="7 11" type="primary">acpP</name>
    <name evidence="11" type="ORF">EHF33_07910</name>
</gene>
<keyword evidence="5 7" id="KW-0443">Lipid metabolism</keyword>
<accession>A0A3G8YCN6</accession>
<dbReference type="GO" id="GO:0016020">
    <property type="term" value="C:membrane"/>
    <property type="evidence" value="ECO:0007669"/>
    <property type="project" value="GOC"/>
</dbReference>
<dbReference type="KEGG" id="dph:EHF33_07910"/>
<evidence type="ECO:0000259" key="10">
    <source>
        <dbReference type="PROSITE" id="PS50075"/>
    </source>
</evidence>
<dbReference type="PANTHER" id="PTHR20863">
    <property type="entry name" value="ACYL CARRIER PROTEIN"/>
    <property type="match status" value="1"/>
</dbReference>
<protein>
    <recommendedName>
        <fullName evidence="7 8">Acyl carrier protein</fullName>
        <shortName evidence="7">ACP</shortName>
    </recommendedName>
</protein>
<dbReference type="GO" id="GO:0000035">
    <property type="term" value="F:acyl binding"/>
    <property type="evidence" value="ECO:0007669"/>
    <property type="project" value="TreeGrafter"/>
</dbReference>
<dbReference type="NCBIfam" id="NF002150">
    <property type="entry name" value="PRK00982.1-4"/>
    <property type="match status" value="1"/>
</dbReference>
<dbReference type="Proteomes" id="UP000276417">
    <property type="component" value="Chromosome 1"/>
</dbReference>
<comment type="subcellular location">
    <subcellularLocation>
        <location evidence="7">Cytoplasm</location>
    </subcellularLocation>
</comment>
<evidence type="ECO:0000313" key="11">
    <source>
        <dbReference type="EMBL" id="AZI42683.1"/>
    </source>
</evidence>
<evidence type="ECO:0000256" key="9">
    <source>
        <dbReference type="RuleBase" id="RU003545"/>
    </source>
</evidence>
<dbReference type="Pfam" id="PF00550">
    <property type="entry name" value="PP-binding"/>
    <property type="match status" value="1"/>
</dbReference>
<comment type="similarity">
    <text evidence="7">Belongs to the acyl carrier protein (ACP) family.</text>
</comment>
<proteinExistence type="inferred from homology"/>
<dbReference type="InterPro" id="IPR006162">
    <property type="entry name" value="Ppantetheine_attach_site"/>
</dbReference>
<evidence type="ECO:0000313" key="12">
    <source>
        <dbReference type="Proteomes" id="UP000276417"/>
    </source>
</evidence>
<reference evidence="11 12" key="1">
    <citation type="submission" date="2018-11" db="EMBL/GenBank/DDBJ databases">
        <title>Deinococcus shelandsis sp. nov., isolated from South Shetland Islands soil of Antarctica.</title>
        <authorList>
            <person name="Tian J."/>
        </authorList>
    </citation>
    <scope>NUCLEOTIDE SEQUENCE [LARGE SCALE GENOMIC DNA]</scope>
    <source>
        <strain evidence="11 12">S14-83T</strain>
    </source>
</reference>
<keyword evidence="12" id="KW-1185">Reference proteome</keyword>
<evidence type="ECO:0000256" key="4">
    <source>
        <dbReference type="ARBA" id="ARBA00022832"/>
    </source>
</evidence>
<dbReference type="Gene3D" id="1.10.1200.10">
    <property type="entry name" value="ACP-like"/>
    <property type="match status" value="1"/>
</dbReference>
<comment type="function">
    <text evidence="7 9">Carrier of the growing fatty acid chain in fatty acid biosynthesis.</text>
</comment>
<dbReference type="InterPro" id="IPR036736">
    <property type="entry name" value="ACP-like_sf"/>
</dbReference>
<dbReference type="GO" id="GO:0005829">
    <property type="term" value="C:cytosol"/>
    <property type="evidence" value="ECO:0007669"/>
    <property type="project" value="TreeGrafter"/>
</dbReference>
<dbReference type="UniPathway" id="UPA00094"/>
<keyword evidence="2 7" id="KW-0444">Lipid biosynthesis</keyword>
<evidence type="ECO:0000256" key="2">
    <source>
        <dbReference type="ARBA" id="ARBA00022516"/>
    </source>
</evidence>
<dbReference type="NCBIfam" id="TIGR00517">
    <property type="entry name" value="acyl_carrier"/>
    <property type="match status" value="1"/>
</dbReference>
<comment type="PTM">
    <text evidence="7">4'-phosphopantetheine is transferred from CoA to a specific serine of apo-ACP by AcpS. This modification is essential for activity because fatty acids are bound in thioester linkage to the sulfhydryl of the prosthetic group.</text>
</comment>
<dbReference type="PROSITE" id="PS00012">
    <property type="entry name" value="PHOSPHOPANTETHEINE"/>
    <property type="match status" value="1"/>
</dbReference>
<feature type="modified residue" description="O-(pantetheine 4'-phosphoryl)serine" evidence="7">
    <location>
        <position position="36"/>
    </location>
</feature>